<dbReference type="Proteomes" id="UP000059680">
    <property type="component" value="Chromosome 4"/>
</dbReference>
<name>A0A0N7KJF5_ORYSJ</name>
<dbReference type="Gramene" id="Os04t0538850-00">
    <property type="protein sequence ID" value="Os04t0538850-00"/>
    <property type="gene ID" value="Os04g0538850"/>
</dbReference>
<evidence type="ECO:0000313" key="1">
    <source>
        <dbReference type="EMBL" id="BAS90273.1"/>
    </source>
</evidence>
<reference evidence="2" key="1">
    <citation type="journal article" date="2005" name="Nature">
        <title>The map-based sequence of the rice genome.</title>
        <authorList>
            <consortium name="International rice genome sequencing project (IRGSP)"/>
            <person name="Matsumoto T."/>
            <person name="Wu J."/>
            <person name="Kanamori H."/>
            <person name="Katayose Y."/>
            <person name="Fujisawa M."/>
            <person name="Namiki N."/>
            <person name="Mizuno H."/>
            <person name="Yamamoto K."/>
            <person name="Antonio B.A."/>
            <person name="Baba T."/>
            <person name="Sakata K."/>
            <person name="Nagamura Y."/>
            <person name="Aoki H."/>
            <person name="Arikawa K."/>
            <person name="Arita K."/>
            <person name="Bito T."/>
            <person name="Chiden Y."/>
            <person name="Fujitsuka N."/>
            <person name="Fukunaka R."/>
            <person name="Hamada M."/>
            <person name="Harada C."/>
            <person name="Hayashi A."/>
            <person name="Hijishita S."/>
            <person name="Honda M."/>
            <person name="Hosokawa S."/>
            <person name="Ichikawa Y."/>
            <person name="Idonuma A."/>
            <person name="Iijima M."/>
            <person name="Ikeda M."/>
            <person name="Ikeno M."/>
            <person name="Ito K."/>
            <person name="Ito S."/>
            <person name="Ito T."/>
            <person name="Ito Y."/>
            <person name="Ito Y."/>
            <person name="Iwabuchi A."/>
            <person name="Kamiya K."/>
            <person name="Karasawa W."/>
            <person name="Kurita K."/>
            <person name="Katagiri S."/>
            <person name="Kikuta A."/>
            <person name="Kobayashi H."/>
            <person name="Kobayashi N."/>
            <person name="Machita K."/>
            <person name="Maehara T."/>
            <person name="Masukawa M."/>
            <person name="Mizubayashi T."/>
            <person name="Mukai Y."/>
            <person name="Nagasaki H."/>
            <person name="Nagata Y."/>
            <person name="Naito S."/>
            <person name="Nakashima M."/>
            <person name="Nakama Y."/>
            <person name="Nakamichi Y."/>
            <person name="Nakamura M."/>
            <person name="Meguro A."/>
            <person name="Negishi M."/>
            <person name="Ohta I."/>
            <person name="Ohta T."/>
            <person name="Okamoto M."/>
            <person name="Ono N."/>
            <person name="Saji S."/>
            <person name="Sakaguchi M."/>
            <person name="Sakai K."/>
            <person name="Shibata M."/>
            <person name="Shimokawa T."/>
            <person name="Song J."/>
            <person name="Takazaki Y."/>
            <person name="Terasawa K."/>
            <person name="Tsugane M."/>
            <person name="Tsuji K."/>
            <person name="Ueda S."/>
            <person name="Waki K."/>
            <person name="Yamagata H."/>
            <person name="Yamamoto M."/>
            <person name="Yamamoto S."/>
            <person name="Yamane H."/>
            <person name="Yoshiki S."/>
            <person name="Yoshihara R."/>
            <person name="Yukawa K."/>
            <person name="Zhong H."/>
            <person name="Yano M."/>
            <person name="Yuan Q."/>
            <person name="Ouyang S."/>
            <person name="Liu J."/>
            <person name="Jones K.M."/>
            <person name="Gansberger K."/>
            <person name="Moffat K."/>
            <person name="Hill J."/>
            <person name="Bera J."/>
            <person name="Fadrosh D."/>
            <person name="Jin S."/>
            <person name="Johri S."/>
            <person name="Kim M."/>
            <person name="Overton L."/>
            <person name="Reardon M."/>
            <person name="Tsitrin T."/>
            <person name="Vuong H."/>
            <person name="Weaver B."/>
            <person name="Ciecko A."/>
            <person name="Tallon L."/>
            <person name="Jackson J."/>
            <person name="Pai G."/>
            <person name="Aken S.V."/>
            <person name="Utterback T."/>
            <person name="Reidmuller S."/>
            <person name="Feldblyum T."/>
            <person name="Hsiao J."/>
            <person name="Zismann V."/>
            <person name="Iobst S."/>
            <person name="de Vazeille A.R."/>
            <person name="Buell C.R."/>
            <person name="Ying K."/>
            <person name="Li Y."/>
            <person name="Lu T."/>
            <person name="Huang Y."/>
            <person name="Zhao Q."/>
            <person name="Feng Q."/>
            <person name="Zhang L."/>
            <person name="Zhu J."/>
            <person name="Weng Q."/>
            <person name="Mu J."/>
            <person name="Lu Y."/>
            <person name="Fan D."/>
            <person name="Liu Y."/>
            <person name="Guan J."/>
            <person name="Zhang Y."/>
            <person name="Yu S."/>
            <person name="Liu X."/>
            <person name="Zhang Y."/>
            <person name="Hong G."/>
            <person name="Han B."/>
            <person name="Choisne N."/>
            <person name="Demange N."/>
            <person name="Orjeda G."/>
            <person name="Samain S."/>
            <person name="Cattolico L."/>
            <person name="Pelletier E."/>
            <person name="Couloux A."/>
            <person name="Segurens B."/>
            <person name="Wincker P."/>
            <person name="D'Hont A."/>
            <person name="Scarpelli C."/>
            <person name="Weissenbach J."/>
            <person name="Salanoubat M."/>
            <person name="Quetier F."/>
            <person name="Yu Y."/>
            <person name="Kim H.R."/>
            <person name="Rambo T."/>
            <person name="Currie J."/>
            <person name="Collura K."/>
            <person name="Luo M."/>
            <person name="Yang T."/>
            <person name="Ammiraju J.S.S."/>
            <person name="Engler F."/>
            <person name="Soderlund C."/>
            <person name="Wing R.A."/>
            <person name="Palmer L.E."/>
            <person name="de la Bastide M."/>
            <person name="Spiegel L."/>
            <person name="Nascimento L."/>
            <person name="Zutavern T."/>
            <person name="O'Shaughnessy A."/>
            <person name="Dike S."/>
            <person name="Dedhia N."/>
            <person name="Preston R."/>
            <person name="Balija V."/>
            <person name="McCombie W.R."/>
            <person name="Chow T."/>
            <person name="Chen H."/>
            <person name="Chung M."/>
            <person name="Chen C."/>
            <person name="Shaw J."/>
            <person name="Wu H."/>
            <person name="Hsiao K."/>
            <person name="Chao Y."/>
            <person name="Chu M."/>
            <person name="Cheng C."/>
            <person name="Hour A."/>
            <person name="Lee P."/>
            <person name="Lin S."/>
            <person name="Lin Y."/>
            <person name="Liou J."/>
            <person name="Liu S."/>
            <person name="Hsing Y."/>
            <person name="Raghuvanshi S."/>
            <person name="Mohanty A."/>
            <person name="Bharti A.K."/>
            <person name="Gaur A."/>
            <person name="Gupta V."/>
            <person name="Kumar D."/>
            <person name="Ravi V."/>
            <person name="Vij S."/>
            <person name="Kapur A."/>
            <person name="Khurana P."/>
            <person name="Khurana P."/>
            <person name="Khurana J.P."/>
            <person name="Tyagi A.K."/>
            <person name="Gaikwad K."/>
            <person name="Singh A."/>
            <person name="Dalal V."/>
            <person name="Srivastava S."/>
            <person name="Dixit A."/>
            <person name="Pal A.K."/>
            <person name="Ghazi I.A."/>
            <person name="Yadav M."/>
            <person name="Pandit A."/>
            <person name="Bhargava A."/>
            <person name="Sureshbabu K."/>
            <person name="Batra K."/>
            <person name="Sharma T.R."/>
            <person name="Mohapatra T."/>
            <person name="Singh N.K."/>
            <person name="Messing J."/>
            <person name="Nelson A.B."/>
            <person name="Fuks G."/>
            <person name="Kavchok S."/>
            <person name="Keizer G."/>
            <person name="Linton E."/>
            <person name="Llaca V."/>
            <person name="Song R."/>
            <person name="Tanyolac B."/>
            <person name="Young S."/>
            <person name="Ho-Il K."/>
            <person name="Hahn J.H."/>
            <person name="Sangsakoo G."/>
            <person name="Vanavichit A."/>
            <person name="de Mattos Luiz.A.T."/>
            <person name="Zimmer P.D."/>
            <person name="Malone G."/>
            <person name="Dellagostin O."/>
            <person name="de Oliveira A.C."/>
            <person name="Bevan M."/>
            <person name="Bancroft I."/>
            <person name="Minx P."/>
            <person name="Cordum H."/>
            <person name="Wilson R."/>
            <person name="Cheng Z."/>
            <person name="Jin W."/>
            <person name="Jiang J."/>
            <person name="Leong S.A."/>
            <person name="Iwama H."/>
            <person name="Gojobori T."/>
            <person name="Itoh T."/>
            <person name="Niimura Y."/>
            <person name="Fujii Y."/>
            <person name="Habara T."/>
            <person name="Sakai H."/>
            <person name="Sato Y."/>
            <person name="Wilson G."/>
            <person name="Kumar K."/>
            <person name="McCouch S."/>
            <person name="Juretic N."/>
            <person name="Hoen D."/>
            <person name="Wright S."/>
            <person name="Bruskiewich R."/>
            <person name="Bureau T."/>
            <person name="Miyao A."/>
            <person name="Hirochika H."/>
            <person name="Nishikawa T."/>
            <person name="Kadowaki K."/>
            <person name="Sugiura M."/>
            <person name="Burr B."/>
            <person name="Sasaki T."/>
        </authorList>
    </citation>
    <scope>NUCLEOTIDE SEQUENCE [LARGE SCALE GENOMIC DNA]</scope>
    <source>
        <strain evidence="2">cv. Nipponbare</strain>
    </source>
</reference>
<gene>
    <name evidence="1" type="ordered locus">Os04g0538850</name>
    <name evidence="1" type="ORF">OSNPB_040538850</name>
</gene>
<proteinExistence type="predicted"/>
<dbReference type="PaxDb" id="39947-A0A0N7KJF5"/>
<reference evidence="1 2" key="2">
    <citation type="journal article" date="2013" name="Plant Cell Physiol.">
        <title>Rice Annotation Project Database (RAP-DB): an integrative and interactive database for rice genomics.</title>
        <authorList>
            <person name="Sakai H."/>
            <person name="Lee S.S."/>
            <person name="Tanaka T."/>
            <person name="Numa H."/>
            <person name="Kim J."/>
            <person name="Kawahara Y."/>
            <person name="Wakimoto H."/>
            <person name="Yang C.C."/>
            <person name="Iwamoto M."/>
            <person name="Abe T."/>
            <person name="Yamada Y."/>
            <person name="Muto A."/>
            <person name="Inokuchi H."/>
            <person name="Ikemura T."/>
            <person name="Matsumoto T."/>
            <person name="Sasaki T."/>
            <person name="Itoh T."/>
        </authorList>
    </citation>
    <scope>NUCLEOTIDE SEQUENCE [LARGE SCALE GENOMIC DNA]</scope>
    <source>
        <strain evidence="2">cv. Nipponbare</strain>
    </source>
</reference>
<dbReference type="EMBL" id="AP014960">
    <property type="protein sequence ID" value="BAS90273.1"/>
    <property type="molecule type" value="Genomic_DNA"/>
</dbReference>
<evidence type="ECO:0000313" key="2">
    <source>
        <dbReference type="Proteomes" id="UP000059680"/>
    </source>
</evidence>
<protein>
    <submittedName>
        <fullName evidence="1">Os04g0538850 protein</fullName>
    </submittedName>
</protein>
<dbReference type="InParanoid" id="A0A0N7KJF5"/>
<accession>A0A0N7KJF5</accession>
<dbReference type="AlphaFoldDB" id="A0A0N7KJF5"/>
<organism evidence="1 2">
    <name type="scientific">Oryza sativa subsp. japonica</name>
    <name type="common">Rice</name>
    <dbReference type="NCBI Taxonomy" id="39947"/>
    <lineage>
        <taxon>Eukaryota</taxon>
        <taxon>Viridiplantae</taxon>
        <taxon>Streptophyta</taxon>
        <taxon>Embryophyta</taxon>
        <taxon>Tracheophyta</taxon>
        <taxon>Spermatophyta</taxon>
        <taxon>Magnoliopsida</taxon>
        <taxon>Liliopsida</taxon>
        <taxon>Poales</taxon>
        <taxon>Poaceae</taxon>
        <taxon>BOP clade</taxon>
        <taxon>Oryzoideae</taxon>
        <taxon>Oryzeae</taxon>
        <taxon>Oryzinae</taxon>
        <taxon>Oryza</taxon>
        <taxon>Oryza sativa</taxon>
    </lineage>
</organism>
<reference evidence="1 2" key="3">
    <citation type="journal article" date="2013" name="Rice">
        <title>Improvement of the Oryza sativa Nipponbare reference genome using next generation sequence and optical map data.</title>
        <authorList>
            <person name="Kawahara Y."/>
            <person name="de la Bastide M."/>
            <person name="Hamilton J.P."/>
            <person name="Kanamori H."/>
            <person name="McCombie W.R."/>
            <person name="Ouyang S."/>
            <person name="Schwartz D.C."/>
            <person name="Tanaka T."/>
            <person name="Wu J."/>
            <person name="Zhou S."/>
            <person name="Childs K.L."/>
            <person name="Davidson R.M."/>
            <person name="Lin H."/>
            <person name="Quesada-Ocampo L."/>
            <person name="Vaillancourt B."/>
            <person name="Sakai H."/>
            <person name="Lee S.S."/>
            <person name="Kim J."/>
            <person name="Numa H."/>
            <person name="Itoh T."/>
            <person name="Buell C.R."/>
            <person name="Matsumoto T."/>
        </authorList>
    </citation>
    <scope>NUCLEOTIDE SEQUENCE [LARGE SCALE GENOMIC DNA]</scope>
    <source>
        <strain evidence="2">cv. Nipponbare</strain>
    </source>
</reference>
<keyword evidence="2" id="KW-1185">Reference proteome</keyword>
<sequence>MKLLFGGVQSSFSKSSNKLDPVRDLQLLLLPSTLELDELRVEDPRSFTILAKGFLTFSKCCSRVTGDSSRSLEFIDEFESLLICILEPAFGSCKLLLPTADDSKHSFPPVSLVSIHRTSLQISSESSLEICER</sequence>